<evidence type="ECO:0000256" key="1">
    <source>
        <dbReference type="SAM" id="Coils"/>
    </source>
</evidence>
<reference evidence="2" key="1">
    <citation type="submission" date="2020-03" db="EMBL/GenBank/DDBJ databases">
        <title>The deep terrestrial virosphere.</title>
        <authorList>
            <person name="Holmfeldt K."/>
            <person name="Nilsson E."/>
            <person name="Simone D."/>
            <person name="Lopez-Fernandez M."/>
            <person name="Wu X."/>
            <person name="de Brujin I."/>
            <person name="Lundin D."/>
            <person name="Andersson A."/>
            <person name="Bertilsson S."/>
            <person name="Dopson M."/>
        </authorList>
    </citation>
    <scope>NUCLEOTIDE SEQUENCE</scope>
    <source>
        <strain evidence="2">TM448A01027</strain>
    </source>
</reference>
<sequence length="430" mass="49733">MARTNPEMLAAFLALINTQMERKRDRSIAEEGRAFELAMQKMNLETQAKISQEKSILDQLIRDEGTYKTQADNIMEEIEGYAILGEGLTSIGGQKLYAEKVQELQAKLTNLKQGRNDIEKQRNDKAGNLFKLKSIVSDARDIKKDRDAGFADEPTAQYLMDIQKKIDPRKDVISQHTTSVDEIDKIVNSLNPNDPVEGFVYQKLQNPVYRIGVVEKMGVLGKEGIKTTLDVRTVEAREARNIVARNQLMLSLKRQHLADEQEQRRMRQELRSQMTEARLRKDEATYQNLKNQWDESFPGEPVFEEKPTVEPPVQEIRELEINRDRGDVEAAKKLKDYELQGMYDPNLVDYIQNLFKQTGDTDDTLRKEAVRELSELRKEGKIKWFDKYMKFTQDEGVRAAGGQKQYDELMKKQIQAKKKRAEKVRKIQEG</sequence>
<keyword evidence="1" id="KW-0175">Coiled coil</keyword>
<dbReference type="AlphaFoldDB" id="A0A6H1ZMC4"/>
<accession>A0A6H1ZMC4</accession>
<organism evidence="2">
    <name type="scientific">viral metagenome</name>
    <dbReference type="NCBI Taxonomy" id="1070528"/>
    <lineage>
        <taxon>unclassified sequences</taxon>
        <taxon>metagenomes</taxon>
        <taxon>organismal metagenomes</taxon>
    </lineage>
</organism>
<dbReference type="EMBL" id="MT144090">
    <property type="protein sequence ID" value="QJA48571.1"/>
    <property type="molecule type" value="Genomic_DNA"/>
</dbReference>
<proteinExistence type="predicted"/>
<name>A0A6H1ZMC4_9ZZZZ</name>
<gene>
    <name evidence="2" type="ORF">TM448A01027_0023</name>
</gene>
<feature type="coiled-coil region" evidence="1">
    <location>
        <begin position="260"/>
        <end position="292"/>
    </location>
</feature>
<protein>
    <submittedName>
        <fullName evidence="2">Uncharacterized protein</fullName>
    </submittedName>
</protein>
<evidence type="ECO:0000313" key="2">
    <source>
        <dbReference type="EMBL" id="QJA48571.1"/>
    </source>
</evidence>